<dbReference type="NCBIfam" id="NF037995">
    <property type="entry name" value="TRAP_S1"/>
    <property type="match status" value="1"/>
</dbReference>
<evidence type="ECO:0000256" key="1">
    <source>
        <dbReference type="ARBA" id="ARBA00022729"/>
    </source>
</evidence>
<dbReference type="InterPro" id="IPR038404">
    <property type="entry name" value="TRAP_DctP_sf"/>
</dbReference>
<proteinExistence type="predicted"/>
<dbReference type="PANTHER" id="PTHR33376:SF4">
    <property type="entry name" value="SIALIC ACID-BINDING PERIPLASMIC PROTEIN SIAP"/>
    <property type="match status" value="1"/>
</dbReference>
<dbReference type="eggNOG" id="COG1638">
    <property type="taxonomic scope" value="Bacteria"/>
</dbReference>
<dbReference type="Proteomes" id="UP000191135">
    <property type="component" value="Chromosome"/>
</dbReference>
<sequence length="326" mass="35622" precursor="true">MIKSLLSAAFTASLMLGATSAVAQTSWDLPLAWPADNYIAENEQIFADEVKEATNGDVVITLHPGGSLGFKGPEMFSAVRDGLVPIGDMLLNQQVGENKLLGLESLPYLIGSFDELREFQKPYRPLLDEVFGAANQKVLFTIPWPQQQIFTKKEINTIEDMSGIKIRSYDKSSTEIFKAAGMTPVQLPWGEVIPSLAAGAIDAVATSSPSAIDGAFWEFLGYAYPTRQTWNTNVVSVNLDAWNALTKEQQDQISAIAEELEPKFWAAAQDVDANAMETLADNGMVIGTLSEETRDALRERAAPLREAALNEMGDKAKAVVEEFQNQ</sequence>
<dbReference type="Pfam" id="PF03480">
    <property type="entry name" value="DctP"/>
    <property type="match status" value="1"/>
</dbReference>
<dbReference type="OrthoDB" id="9783941at2"/>
<name>A0A1U9Z0M9_9HYPH</name>
<dbReference type="InterPro" id="IPR018389">
    <property type="entry name" value="DctP_fam"/>
</dbReference>
<dbReference type="STRING" id="1122214.Mame_01808"/>
<feature type="chain" id="PRO_5010744830" evidence="2">
    <location>
        <begin position="24"/>
        <end position="326"/>
    </location>
</feature>
<gene>
    <name evidence="3" type="primary">siaP_2</name>
    <name evidence="3" type="ORF">Mame_01808</name>
</gene>
<dbReference type="CDD" id="cd13602">
    <property type="entry name" value="PBP2_TRAP_BpDctp6_7"/>
    <property type="match status" value="1"/>
</dbReference>
<keyword evidence="4" id="KW-1185">Reference proteome</keyword>
<dbReference type="AlphaFoldDB" id="A0A1U9Z0M9"/>
<dbReference type="GO" id="GO:0055085">
    <property type="term" value="P:transmembrane transport"/>
    <property type="evidence" value="ECO:0007669"/>
    <property type="project" value="InterPro"/>
</dbReference>
<protein>
    <submittedName>
        <fullName evidence="3">Neu5Ac-binding protein</fullName>
    </submittedName>
</protein>
<reference evidence="3 4" key="1">
    <citation type="submission" date="2017-03" db="EMBL/GenBank/DDBJ databases">
        <title>Foreign affairs: Plasmid Transfer between Roseobacters and Rhizobia.</title>
        <authorList>
            <person name="Bartling P."/>
            <person name="Bunk B."/>
            <person name="Overmann J."/>
            <person name="Brinkmann H."/>
            <person name="Petersen J."/>
        </authorList>
    </citation>
    <scope>NUCLEOTIDE SEQUENCE [LARGE SCALE GENOMIC DNA]</scope>
    <source>
        <strain evidence="3 4">MACL11</strain>
    </source>
</reference>
<dbReference type="PANTHER" id="PTHR33376">
    <property type="match status" value="1"/>
</dbReference>
<evidence type="ECO:0000256" key="2">
    <source>
        <dbReference type="SAM" id="SignalP"/>
    </source>
</evidence>
<keyword evidence="1 2" id="KW-0732">Signal</keyword>
<dbReference type="KEGG" id="mmed:Mame_01808"/>
<dbReference type="Gene3D" id="3.40.190.170">
    <property type="entry name" value="Bacterial extracellular solute-binding protein, family 7"/>
    <property type="match status" value="1"/>
</dbReference>
<feature type="signal peptide" evidence="2">
    <location>
        <begin position="1"/>
        <end position="23"/>
    </location>
</feature>
<accession>A0A1U9Z0M9</accession>
<evidence type="ECO:0000313" key="3">
    <source>
        <dbReference type="EMBL" id="AQZ51152.1"/>
    </source>
</evidence>
<evidence type="ECO:0000313" key="4">
    <source>
        <dbReference type="Proteomes" id="UP000191135"/>
    </source>
</evidence>
<organism evidence="3 4">
    <name type="scientific">Martelella mediterranea DSM 17316</name>
    <dbReference type="NCBI Taxonomy" id="1122214"/>
    <lineage>
        <taxon>Bacteria</taxon>
        <taxon>Pseudomonadati</taxon>
        <taxon>Pseudomonadota</taxon>
        <taxon>Alphaproteobacteria</taxon>
        <taxon>Hyphomicrobiales</taxon>
        <taxon>Aurantimonadaceae</taxon>
        <taxon>Martelella</taxon>
    </lineage>
</organism>
<dbReference type="EMBL" id="CP020330">
    <property type="protein sequence ID" value="AQZ51152.1"/>
    <property type="molecule type" value="Genomic_DNA"/>
</dbReference>
<dbReference type="SUPFAM" id="SSF53850">
    <property type="entry name" value="Periplasmic binding protein-like II"/>
    <property type="match status" value="1"/>
</dbReference>
<dbReference type="RefSeq" id="WP_026173997.1">
    <property type="nucleotide sequence ID" value="NZ_AQWH01000059.1"/>
</dbReference>